<feature type="compositionally biased region" description="Polar residues" evidence="1">
    <location>
        <begin position="33"/>
        <end position="49"/>
    </location>
</feature>
<sequence length="56" mass="6021">MSTEYGVRGTFIVLCPSCYSQFQCTVHTAQHSTAQHSTAQHSTAQHSNVPPSPDSA</sequence>
<feature type="region of interest" description="Disordered" evidence="1">
    <location>
        <begin position="33"/>
        <end position="56"/>
    </location>
</feature>
<dbReference type="EMBL" id="KZ821680">
    <property type="protein sequence ID" value="PYH85283.1"/>
    <property type="molecule type" value="Genomic_DNA"/>
</dbReference>
<keyword evidence="3" id="KW-1185">Reference proteome</keyword>
<dbReference type="GeneID" id="37137081"/>
<dbReference type="AlphaFoldDB" id="A0A319D2J0"/>
<reference evidence="2 3" key="1">
    <citation type="submission" date="2016-12" db="EMBL/GenBank/DDBJ databases">
        <title>The genomes of Aspergillus section Nigri reveals drivers in fungal speciation.</title>
        <authorList>
            <consortium name="DOE Joint Genome Institute"/>
            <person name="Vesth T.C."/>
            <person name="Nybo J."/>
            <person name="Theobald S."/>
            <person name="Brandl J."/>
            <person name="Frisvad J.C."/>
            <person name="Nielsen K.F."/>
            <person name="Lyhne E.K."/>
            <person name="Kogle M.E."/>
            <person name="Kuo A."/>
            <person name="Riley R."/>
            <person name="Clum A."/>
            <person name="Nolan M."/>
            <person name="Lipzen A."/>
            <person name="Salamov A."/>
            <person name="Henrissat B."/>
            <person name="Wiebenga A."/>
            <person name="De Vries R.P."/>
            <person name="Grigoriev I.V."/>
            <person name="Mortensen U.H."/>
            <person name="Andersen M.R."/>
            <person name="Baker S.E."/>
        </authorList>
    </citation>
    <scope>NUCLEOTIDE SEQUENCE [LARGE SCALE GENOMIC DNA]</scope>
    <source>
        <strain evidence="2 3">CBS 121591</strain>
    </source>
</reference>
<protein>
    <submittedName>
        <fullName evidence="2">Uncharacterized protein</fullName>
    </submittedName>
</protein>
<dbReference type="OrthoDB" id="5425409at2759"/>
<dbReference type="RefSeq" id="XP_025495483.1">
    <property type="nucleotide sequence ID" value="XM_025634340.1"/>
</dbReference>
<proteinExistence type="predicted"/>
<accession>A0A319D2J0</accession>
<dbReference type="Proteomes" id="UP000248340">
    <property type="component" value="Unassembled WGS sequence"/>
</dbReference>
<evidence type="ECO:0000313" key="2">
    <source>
        <dbReference type="EMBL" id="PYH85283.1"/>
    </source>
</evidence>
<dbReference type="VEuPathDB" id="FungiDB:BO82DRAFT_351134"/>
<name>A0A319D2J0_9EURO</name>
<evidence type="ECO:0000313" key="3">
    <source>
        <dbReference type="Proteomes" id="UP000248340"/>
    </source>
</evidence>
<organism evidence="2 3">
    <name type="scientific">Aspergillus uvarum CBS 121591</name>
    <dbReference type="NCBI Taxonomy" id="1448315"/>
    <lineage>
        <taxon>Eukaryota</taxon>
        <taxon>Fungi</taxon>
        <taxon>Dikarya</taxon>
        <taxon>Ascomycota</taxon>
        <taxon>Pezizomycotina</taxon>
        <taxon>Eurotiomycetes</taxon>
        <taxon>Eurotiomycetidae</taxon>
        <taxon>Eurotiales</taxon>
        <taxon>Aspergillaceae</taxon>
        <taxon>Aspergillus</taxon>
        <taxon>Aspergillus subgen. Circumdati</taxon>
    </lineage>
</organism>
<evidence type="ECO:0000256" key="1">
    <source>
        <dbReference type="SAM" id="MobiDB-lite"/>
    </source>
</evidence>
<gene>
    <name evidence="2" type="ORF">BO82DRAFT_351134</name>
</gene>